<evidence type="ECO:0000313" key="3">
    <source>
        <dbReference type="Proteomes" id="UP001164459"/>
    </source>
</evidence>
<evidence type="ECO:0000256" key="1">
    <source>
        <dbReference type="SAM" id="Coils"/>
    </source>
</evidence>
<evidence type="ECO:0000313" key="2">
    <source>
        <dbReference type="EMBL" id="WAS91332.1"/>
    </source>
</evidence>
<organism evidence="2 3">
    <name type="scientific">Nannocystis punicea</name>
    <dbReference type="NCBI Taxonomy" id="2995304"/>
    <lineage>
        <taxon>Bacteria</taxon>
        <taxon>Pseudomonadati</taxon>
        <taxon>Myxococcota</taxon>
        <taxon>Polyangia</taxon>
        <taxon>Nannocystales</taxon>
        <taxon>Nannocystaceae</taxon>
        <taxon>Nannocystis</taxon>
    </lineage>
</organism>
<name>A0ABY7GWJ1_9BACT</name>
<evidence type="ECO:0008006" key="4">
    <source>
        <dbReference type="Google" id="ProtNLM"/>
    </source>
</evidence>
<keyword evidence="3" id="KW-1185">Reference proteome</keyword>
<dbReference type="EMBL" id="CP114040">
    <property type="protein sequence ID" value="WAS91332.1"/>
    <property type="molecule type" value="Genomic_DNA"/>
</dbReference>
<reference evidence="2" key="1">
    <citation type="submission" date="2022-11" db="EMBL/GenBank/DDBJ databases">
        <title>Minimal conservation of predation-associated metabolite biosynthetic gene clusters underscores biosynthetic potential of Myxococcota including descriptions for ten novel species: Archangium lansinium sp. nov., Myxococcus landrumus sp. nov., Nannocystis bai.</title>
        <authorList>
            <person name="Ahearne A."/>
            <person name="Stevens C."/>
            <person name="Dowd S."/>
        </authorList>
    </citation>
    <scope>NUCLEOTIDE SEQUENCE</scope>
    <source>
        <strain evidence="2">Fl3</strain>
    </source>
</reference>
<dbReference type="InterPro" id="IPR011990">
    <property type="entry name" value="TPR-like_helical_dom_sf"/>
</dbReference>
<protein>
    <recommendedName>
        <fullName evidence="4">Tetratricopeptide repeat protein</fullName>
    </recommendedName>
</protein>
<dbReference type="Proteomes" id="UP001164459">
    <property type="component" value="Chromosome"/>
</dbReference>
<dbReference type="RefSeq" id="WP_269033696.1">
    <property type="nucleotide sequence ID" value="NZ_CP114040.1"/>
</dbReference>
<sequence>MMRRLLLVGFLVVACKQAPREVKPPENGAERTERQLAELAGKLDPGPQAPLHAIFPRWFMVRIEASLAPELVSAAAGPAAVAAARAAITTTSQALERRSTVTEIWPVALEFGRGVVLAERALAAGSGDPELLAALTVAYDLVRGFEMFRRPGVFTQVLQALVEEVRRDGSFDEQELEEAVSAFHSAVASATALQMHATARLLREHPRHAQVPQALTRAAVAREEGEDPATAIRLHELAIALKGARATGADHADLARACYGALARECGDMALRTARERGPGPADAAAFAERLAELDTRAEQARRAVALASATDVAERVERGYLLVQLRRYRDAEEAFIVARHRHPDDARPLTGLAVLAMKRDVDMLAAGEQIWAARQLKHRDQLYYEVALGTVGVLLLRELMAVVEGRSTANVERQVAAVQALVVEYGEFDPARAAVIQLLVAVVAASTREGGAGPDLEREALRLVMKFILSPDAWRLLYATVRTMTDAYLAAATVMTPLPPALANDPDIRLQQVRAMIDVALTWEDRAVLAAAAQAAATLPAELDADVVATIRATVDALQGRFGDAAALQRALASFTAQAARKSGRERALLLNNAAVVQALAGDVPAALTTLDRAIEGAPAALLVAYNRSALQPGSPEVFIKAASPESSAELQLHARAWLVKLAEAGSGDAKATRQEFAAALASEREAGGKARPLPGGWGVSAERENRLSFSYWYPGGLEIVDEVVPQWWLFVPAPTFAALAAERGGSKRKTQR</sequence>
<accession>A0ABY7GWJ1</accession>
<proteinExistence type="predicted"/>
<dbReference type="PROSITE" id="PS51257">
    <property type="entry name" value="PROKAR_LIPOPROTEIN"/>
    <property type="match status" value="1"/>
</dbReference>
<feature type="coiled-coil region" evidence="1">
    <location>
        <begin position="284"/>
        <end position="311"/>
    </location>
</feature>
<keyword evidence="1" id="KW-0175">Coiled coil</keyword>
<dbReference type="Gene3D" id="1.25.40.10">
    <property type="entry name" value="Tetratricopeptide repeat domain"/>
    <property type="match status" value="1"/>
</dbReference>
<gene>
    <name evidence="2" type="ORF">O0S08_34525</name>
</gene>
<dbReference type="SUPFAM" id="SSF48452">
    <property type="entry name" value="TPR-like"/>
    <property type="match status" value="1"/>
</dbReference>